<gene>
    <name evidence="1" type="ORF">J1C56_32390</name>
</gene>
<sequence>MRDEILQDISESFSDTYFKARQKFLELAKSVKSYESPARGPGGEELFTDAAWFGNPDGCHVGVLISATHGVEGYCGSAGQVDWMRGGNASSLGPDQAMLLIHALNPYGFAWNRRVTEEGCDLNRNFVDFSQPLPINPGYDDLADHLVPALISGPEFEASELAIEKFRKENGEVAFQTARKAGQYSYPHGVFFGGFGPSHSRFTLERISDDFSLKSRDQVVIVDAHTGLGPFGYGELQTEQPSGLAGYERALAMFGRSVTSPDLGTSSSVAIRGCVDEFWQRLLDERHIYVALEFGTFDPENGRRVLREDHWLAKNPDADPDLARAIRLRLREHYDPRSEDWREMILWRSRQVHRQMAEGLRSSG</sequence>
<dbReference type="Gene3D" id="3.40.630.10">
    <property type="entry name" value="Zn peptidases"/>
    <property type="match status" value="1"/>
</dbReference>
<dbReference type="Pfam" id="PF10994">
    <property type="entry name" value="DUF2817"/>
    <property type="match status" value="1"/>
</dbReference>
<organism evidence="1 2">
    <name type="scientific">Aminobacter anthyllidis</name>
    <dbReference type="NCBI Taxonomy" id="1035067"/>
    <lineage>
        <taxon>Bacteria</taxon>
        <taxon>Pseudomonadati</taxon>
        <taxon>Pseudomonadota</taxon>
        <taxon>Alphaproteobacteria</taxon>
        <taxon>Hyphomicrobiales</taxon>
        <taxon>Phyllobacteriaceae</taxon>
        <taxon>Aminobacter</taxon>
    </lineage>
</organism>
<name>A0A9X1AII8_9HYPH</name>
<dbReference type="Proteomes" id="UP001138921">
    <property type="component" value="Unassembled WGS sequence"/>
</dbReference>
<reference evidence="1" key="2">
    <citation type="submission" date="2021-03" db="EMBL/GenBank/DDBJ databases">
        <authorList>
            <person name="Artuso I."/>
            <person name="Turrini P."/>
            <person name="Pirolo M."/>
            <person name="Lugli G.A."/>
            <person name="Ventura M."/>
            <person name="Visca P."/>
        </authorList>
    </citation>
    <scope>NUCLEOTIDE SEQUENCE</scope>
    <source>
        <strain evidence="1">LMG 26462</strain>
    </source>
</reference>
<proteinExistence type="predicted"/>
<dbReference type="EMBL" id="JAFLWW010000020">
    <property type="protein sequence ID" value="MBT1160229.1"/>
    <property type="molecule type" value="Genomic_DNA"/>
</dbReference>
<evidence type="ECO:0000313" key="1">
    <source>
        <dbReference type="EMBL" id="MBT1160229.1"/>
    </source>
</evidence>
<dbReference type="RefSeq" id="WP_214394015.1">
    <property type="nucleotide sequence ID" value="NZ_JAFLWW010000020.1"/>
</dbReference>
<dbReference type="AlphaFoldDB" id="A0A9X1AII8"/>
<comment type="caution">
    <text evidence="1">The sequence shown here is derived from an EMBL/GenBank/DDBJ whole genome shotgun (WGS) entry which is preliminary data.</text>
</comment>
<dbReference type="CDD" id="cd06233">
    <property type="entry name" value="M14-like"/>
    <property type="match status" value="1"/>
</dbReference>
<accession>A0A9X1AII8</accession>
<keyword evidence="2" id="KW-1185">Reference proteome</keyword>
<protein>
    <submittedName>
        <fullName evidence="1">M14 family metallopeptidase</fullName>
    </submittedName>
</protein>
<reference evidence="1" key="1">
    <citation type="journal article" date="2021" name="Microorganisms">
        <title>Phylogenomic Reconstruction and Metabolic Potential of the Genus Aminobacter.</title>
        <authorList>
            <person name="Artuso I."/>
            <person name="Turrini P."/>
            <person name="Pirolo M."/>
            <person name="Lugli G.A."/>
            <person name="Ventura M."/>
            <person name="Visca P."/>
        </authorList>
    </citation>
    <scope>NUCLEOTIDE SEQUENCE</scope>
    <source>
        <strain evidence="1">LMG 26462</strain>
    </source>
</reference>
<dbReference type="InterPro" id="IPR021259">
    <property type="entry name" value="DUF2817"/>
</dbReference>
<dbReference type="SUPFAM" id="SSF53187">
    <property type="entry name" value="Zn-dependent exopeptidases"/>
    <property type="match status" value="1"/>
</dbReference>
<evidence type="ECO:0000313" key="2">
    <source>
        <dbReference type="Proteomes" id="UP001138921"/>
    </source>
</evidence>